<dbReference type="GeneID" id="87958201"/>
<evidence type="ECO:0000313" key="2">
    <source>
        <dbReference type="Proteomes" id="UP001329825"/>
    </source>
</evidence>
<dbReference type="Proteomes" id="UP001329825">
    <property type="component" value="Chromosome 8"/>
</dbReference>
<gene>
    <name evidence="1" type="ORF">IL334_006071</name>
</gene>
<keyword evidence="2" id="KW-1185">Reference proteome</keyword>
<organism evidence="1 2">
    <name type="scientific">Kwoniella shivajii</name>
    <dbReference type="NCBI Taxonomy" id="564305"/>
    <lineage>
        <taxon>Eukaryota</taxon>
        <taxon>Fungi</taxon>
        <taxon>Dikarya</taxon>
        <taxon>Basidiomycota</taxon>
        <taxon>Agaricomycotina</taxon>
        <taxon>Tremellomycetes</taxon>
        <taxon>Tremellales</taxon>
        <taxon>Cryptococcaceae</taxon>
        <taxon>Kwoniella</taxon>
    </lineage>
</organism>
<proteinExistence type="predicted"/>
<dbReference type="RefSeq" id="XP_062793827.1">
    <property type="nucleotide sequence ID" value="XM_062937776.1"/>
</dbReference>
<name>A0ABZ1D5K8_9TREE</name>
<protein>
    <submittedName>
        <fullName evidence="1">Uncharacterized protein</fullName>
    </submittedName>
</protein>
<sequence length="114" mass="12715">MTYLLLAPPLASRDGLAMDLPRSASPSPIIPQGKGTLENQLPIGEVKGFQSQKMREGLVISFDLEEEEEDEETAERDVSDINLDVEIIRKMKHPLPLYGPGLLIVHFDFAYTGY</sequence>
<evidence type="ECO:0000313" key="1">
    <source>
        <dbReference type="EMBL" id="WRT69088.1"/>
    </source>
</evidence>
<reference evidence="1 2" key="1">
    <citation type="submission" date="2024-01" db="EMBL/GenBank/DDBJ databases">
        <title>Comparative genomics of Cryptococcus and Kwoniella reveals pathogenesis evolution and contrasting modes of karyotype evolution via chromosome fusion or intercentromeric recombination.</title>
        <authorList>
            <person name="Coelho M.A."/>
            <person name="David-Palma M."/>
            <person name="Shea T."/>
            <person name="Bowers K."/>
            <person name="McGinley-Smith S."/>
            <person name="Mohammad A.W."/>
            <person name="Gnirke A."/>
            <person name="Yurkov A.M."/>
            <person name="Nowrousian M."/>
            <person name="Sun S."/>
            <person name="Cuomo C.A."/>
            <person name="Heitman J."/>
        </authorList>
    </citation>
    <scope>NUCLEOTIDE SEQUENCE [LARGE SCALE GENOMIC DNA]</scope>
    <source>
        <strain evidence="1">CBS 11374</strain>
    </source>
</reference>
<accession>A0ABZ1D5K8</accession>
<dbReference type="EMBL" id="CP141888">
    <property type="protein sequence ID" value="WRT69088.1"/>
    <property type="molecule type" value="Genomic_DNA"/>
</dbReference>